<evidence type="ECO:0008006" key="6">
    <source>
        <dbReference type="Google" id="ProtNLM"/>
    </source>
</evidence>
<comment type="caution">
    <text evidence="4">The sequence shown here is derived from an EMBL/GenBank/DDBJ whole genome shotgun (WGS) entry which is preliminary data.</text>
</comment>
<dbReference type="PANTHER" id="PTHR37836">
    <property type="entry name" value="LMO1036 PROTEIN"/>
    <property type="match status" value="1"/>
</dbReference>
<dbReference type="OrthoDB" id="246387at2"/>
<dbReference type="PANTHER" id="PTHR37836:SF2">
    <property type="entry name" value="DUF4038 DOMAIN-CONTAINING PROTEIN"/>
    <property type="match status" value="1"/>
</dbReference>
<proteinExistence type="predicted"/>
<dbReference type="InterPro" id="IPR032260">
    <property type="entry name" value="DUF5060"/>
</dbReference>
<keyword evidence="5" id="KW-1185">Reference proteome</keyword>
<dbReference type="Gene3D" id="2.60.40.10">
    <property type="entry name" value="Immunoglobulins"/>
    <property type="match status" value="1"/>
</dbReference>
<protein>
    <recommendedName>
        <fullName evidence="6">Collagen-binding domain of a collagenase</fullName>
    </recommendedName>
</protein>
<dbReference type="InterPro" id="IPR024749">
    <property type="entry name" value="Collagen-bd_put"/>
</dbReference>
<evidence type="ECO:0000313" key="5">
    <source>
        <dbReference type="Proteomes" id="UP000316598"/>
    </source>
</evidence>
<dbReference type="RefSeq" id="WP_146516718.1">
    <property type="nucleotide sequence ID" value="NZ_SJPI01000003.1"/>
</dbReference>
<dbReference type="Proteomes" id="UP000316598">
    <property type="component" value="Unassembled WGS sequence"/>
</dbReference>
<accession>A0A5C5WGB7</accession>
<organism evidence="4 5">
    <name type="scientific">Rubripirellula amarantea</name>
    <dbReference type="NCBI Taxonomy" id="2527999"/>
    <lineage>
        <taxon>Bacteria</taxon>
        <taxon>Pseudomonadati</taxon>
        <taxon>Planctomycetota</taxon>
        <taxon>Planctomycetia</taxon>
        <taxon>Pirellulales</taxon>
        <taxon>Pirellulaceae</taxon>
        <taxon>Rubripirellula</taxon>
    </lineage>
</organism>
<gene>
    <name evidence="4" type="ORF">Pla22_43510</name>
</gene>
<dbReference type="InterPro" id="IPR013783">
    <property type="entry name" value="Ig-like_fold"/>
</dbReference>
<evidence type="ECO:0000313" key="4">
    <source>
        <dbReference type="EMBL" id="TWT49159.1"/>
    </source>
</evidence>
<dbReference type="Pfam" id="PF12904">
    <property type="entry name" value="Collagen_bind_2"/>
    <property type="match status" value="1"/>
</dbReference>
<dbReference type="EMBL" id="SJPI01000003">
    <property type="protein sequence ID" value="TWT49159.1"/>
    <property type="molecule type" value="Genomic_DNA"/>
</dbReference>
<feature type="domain" description="Putative collagen-binding" evidence="2">
    <location>
        <begin position="551"/>
        <end position="635"/>
    </location>
</feature>
<feature type="signal peptide" evidence="1">
    <location>
        <begin position="1"/>
        <end position="30"/>
    </location>
</feature>
<feature type="chain" id="PRO_5022757098" description="Collagen-binding domain of a collagenase" evidence="1">
    <location>
        <begin position="31"/>
        <end position="637"/>
    </location>
</feature>
<dbReference type="Gene3D" id="3.20.20.80">
    <property type="entry name" value="Glycosidases"/>
    <property type="match status" value="1"/>
</dbReference>
<dbReference type="AlphaFoldDB" id="A0A5C5WGB7"/>
<sequence length="637" mass="70911" precursor="true">MKTRTIPLMWIGRCFALSVFWLSVATTSFAATDGNGEAEISGELKQWHKVTLSIDGPFAREKDSMPNPFTDLAMNVTFRHESGMPEYNVPGYFAADGNAANTSADEGTTWRAHLSPDKSGKWTYKVSFKKGDAAAIKGGGEALKPFDGIAGSFEVTETDKSGRDFRSKGRLQYVGKHHLQFAGTKEYFLKAGPDAPETLLGYTDFDNTHAGKAKQVPLKTWKAHVQDWKAGDPTWKDGNGKGLIGGLNYLADKGLNAFSFLSYNAGGDGDNVWPFVERNDKLHYDCSKLDQWGMVFDHGNSLGLYLHFKLQETEIDDHRNGPERKSVQVPTSLDGGKLGPERMLYCRELIARYGHALALNWNVGEENTQTPDEVNAMIDYIRSIDPYQHHVVLHTYPQDQEKVYTKLLGDKSRLSGVSCQNSWRESHKWTLRWVTESDRAGRPWVVANDEQGGADTGVPPDLGYDGYEGTKNDGKSVHTTDDVRKATLWGNLMAGGAGVEYYFGYQLPQNDLVCEDWRSRDQSWDYCRIALQFFSDNQIPFWEMKNADASIGNSAHNNSKYCFAKDGEVYLVYLPQGGSTSLDLSEVKGSFQVHWFNPRSGGDLVTSSVKSVDGGQSVSLGDPPSDKDQDWLIVVRK</sequence>
<feature type="domain" description="DUF5060" evidence="3">
    <location>
        <begin position="44"/>
        <end position="129"/>
    </location>
</feature>
<keyword evidence="1" id="KW-0732">Signal</keyword>
<evidence type="ECO:0000259" key="3">
    <source>
        <dbReference type="Pfam" id="PF16586"/>
    </source>
</evidence>
<reference evidence="4 5" key="1">
    <citation type="submission" date="2019-02" db="EMBL/GenBank/DDBJ databases">
        <title>Deep-cultivation of Planctomycetes and their phenomic and genomic characterization uncovers novel biology.</title>
        <authorList>
            <person name="Wiegand S."/>
            <person name="Jogler M."/>
            <person name="Boedeker C."/>
            <person name="Pinto D."/>
            <person name="Vollmers J."/>
            <person name="Rivas-Marin E."/>
            <person name="Kohn T."/>
            <person name="Peeters S.H."/>
            <person name="Heuer A."/>
            <person name="Rast P."/>
            <person name="Oberbeckmann S."/>
            <person name="Bunk B."/>
            <person name="Jeske O."/>
            <person name="Meyerdierks A."/>
            <person name="Storesund J.E."/>
            <person name="Kallscheuer N."/>
            <person name="Luecker S."/>
            <person name="Lage O.M."/>
            <person name="Pohl T."/>
            <person name="Merkel B.J."/>
            <person name="Hornburger P."/>
            <person name="Mueller R.-W."/>
            <person name="Bruemmer F."/>
            <person name="Labrenz M."/>
            <person name="Spormann A.M."/>
            <person name="Op Den Camp H."/>
            <person name="Overmann J."/>
            <person name="Amann R."/>
            <person name="Jetten M.S.M."/>
            <person name="Mascher T."/>
            <person name="Medema M.H."/>
            <person name="Devos D.P."/>
            <person name="Kaster A.-K."/>
            <person name="Ovreas L."/>
            <person name="Rohde M."/>
            <person name="Galperin M.Y."/>
            <person name="Jogler C."/>
        </authorList>
    </citation>
    <scope>NUCLEOTIDE SEQUENCE [LARGE SCALE GENOMIC DNA]</scope>
    <source>
        <strain evidence="4 5">Pla22</strain>
    </source>
</reference>
<dbReference type="Pfam" id="PF16586">
    <property type="entry name" value="DUF5060"/>
    <property type="match status" value="1"/>
</dbReference>
<evidence type="ECO:0000259" key="2">
    <source>
        <dbReference type="Pfam" id="PF12904"/>
    </source>
</evidence>
<name>A0A5C5WGB7_9BACT</name>
<evidence type="ECO:0000256" key="1">
    <source>
        <dbReference type="SAM" id="SignalP"/>
    </source>
</evidence>